<accession>A0A838L6Z1</accession>
<dbReference type="InterPro" id="IPR043856">
    <property type="entry name" value="DUF5818"/>
</dbReference>
<feature type="region of interest" description="Disordered" evidence="1">
    <location>
        <begin position="1"/>
        <end position="24"/>
    </location>
</feature>
<keyword evidence="3" id="KW-1185">Reference proteome</keyword>
<proteinExistence type="predicted"/>
<protein>
    <submittedName>
        <fullName evidence="2">Uncharacterized protein</fullName>
    </submittedName>
</protein>
<reference evidence="2 3" key="1">
    <citation type="submission" date="2020-07" db="EMBL/GenBank/DDBJ databases">
        <authorList>
            <person name="Sun Q."/>
        </authorList>
    </citation>
    <scope>NUCLEOTIDE SEQUENCE [LARGE SCALE GENOMIC DNA]</scope>
    <source>
        <strain evidence="2 3">CGMCC 1.13654</strain>
    </source>
</reference>
<dbReference type="Pfam" id="PF19135">
    <property type="entry name" value="DUF5818"/>
    <property type="match status" value="1"/>
</dbReference>
<comment type="caution">
    <text evidence="2">The sequence shown here is derived from an EMBL/GenBank/DDBJ whole genome shotgun (WGS) entry which is preliminary data.</text>
</comment>
<evidence type="ECO:0000313" key="2">
    <source>
        <dbReference type="EMBL" id="MBA2935253.1"/>
    </source>
</evidence>
<sequence>MSDETSSPKRRVPRGSAGRARRPAVNAHVRLSGLVRIGPRYAMLETDDGTLWRLRSDEDLQPHADRRTTVEARVSAADELALLWIGPDSVADDETKAV</sequence>
<organism evidence="2 3">
    <name type="scientific">Sphingomonas chungangi</name>
    <dbReference type="NCBI Taxonomy" id="2683589"/>
    <lineage>
        <taxon>Bacteria</taxon>
        <taxon>Pseudomonadati</taxon>
        <taxon>Pseudomonadota</taxon>
        <taxon>Alphaproteobacteria</taxon>
        <taxon>Sphingomonadales</taxon>
        <taxon>Sphingomonadaceae</taxon>
        <taxon>Sphingomonas</taxon>
    </lineage>
</organism>
<evidence type="ECO:0000256" key="1">
    <source>
        <dbReference type="SAM" id="MobiDB-lite"/>
    </source>
</evidence>
<dbReference type="EMBL" id="JACEIB010000024">
    <property type="protein sequence ID" value="MBA2935253.1"/>
    <property type="molecule type" value="Genomic_DNA"/>
</dbReference>
<name>A0A838L6Z1_9SPHN</name>
<evidence type="ECO:0000313" key="3">
    <source>
        <dbReference type="Proteomes" id="UP000570166"/>
    </source>
</evidence>
<dbReference type="RefSeq" id="WP_160363832.1">
    <property type="nucleotide sequence ID" value="NZ_JACEIB010000024.1"/>
</dbReference>
<dbReference type="Proteomes" id="UP000570166">
    <property type="component" value="Unassembled WGS sequence"/>
</dbReference>
<gene>
    <name evidence="2" type="ORF">HZF05_14285</name>
</gene>
<dbReference type="AlphaFoldDB" id="A0A838L6Z1"/>